<dbReference type="InterPro" id="IPR035965">
    <property type="entry name" value="PAS-like_dom_sf"/>
</dbReference>
<dbReference type="EMBL" id="LWHQ01000008">
    <property type="protein sequence ID" value="OAS26846.1"/>
    <property type="molecule type" value="Genomic_DNA"/>
</dbReference>
<sequence>MAENRLYVDEVAARLFGLDLATAGAGVPIEACEAGLHPEDRPWVSALLRRSAAALGFVETECRTGPPEGDVRRVIVRGRFSHDAEGRPRRGQGLVLDVTDRRDAAGIAAAPVDPDGHVLERAADQCLALRATLATARRPFLLKLADMLLMELGHELAALVRDTRRGRLS</sequence>
<evidence type="ECO:0000313" key="3">
    <source>
        <dbReference type="Proteomes" id="UP000078316"/>
    </source>
</evidence>
<dbReference type="RefSeq" id="WP_053082481.1">
    <property type="nucleotide sequence ID" value="NZ_LWHQ01000008.1"/>
</dbReference>
<dbReference type="Proteomes" id="UP000078316">
    <property type="component" value="Unassembled WGS sequence"/>
</dbReference>
<dbReference type="InterPro" id="IPR000014">
    <property type="entry name" value="PAS"/>
</dbReference>
<evidence type="ECO:0000259" key="1">
    <source>
        <dbReference type="Pfam" id="PF08447"/>
    </source>
</evidence>
<dbReference type="STRING" id="427683.A5481_03810"/>
<accession>A0A179SG42</accession>
<name>A0A179SG42_9HYPH</name>
<protein>
    <recommendedName>
        <fullName evidence="1">PAS fold-3 domain-containing protein</fullName>
    </recommendedName>
</protein>
<organism evidence="2 3">
    <name type="scientific">Methylobacterium platani</name>
    <dbReference type="NCBI Taxonomy" id="427683"/>
    <lineage>
        <taxon>Bacteria</taxon>
        <taxon>Pseudomonadati</taxon>
        <taxon>Pseudomonadota</taxon>
        <taxon>Alphaproteobacteria</taxon>
        <taxon>Hyphomicrobiales</taxon>
        <taxon>Methylobacteriaceae</taxon>
        <taxon>Methylobacterium</taxon>
    </lineage>
</organism>
<dbReference type="InterPro" id="IPR013655">
    <property type="entry name" value="PAS_fold_3"/>
</dbReference>
<dbReference type="CDD" id="cd00130">
    <property type="entry name" value="PAS"/>
    <property type="match status" value="1"/>
</dbReference>
<feature type="domain" description="PAS fold-3" evidence="1">
    <location>
        <begin position="6"/>
        <end position="94"/>
    </location>
</feature>
<dbReference type="Gene3D" id="2.10.70.100">
    <property type="match status" value="1"/>
</dbReference>
<dbReference type="Gene3D" id="3.30.450.20">
    <property type="entry name" value="PAS domain"/>
    <property type="match status" value="1"/>
</dbReference>
<evidence type="ECO:0000313" key="2">
    <source>
        <dbReference type="EMBL" id="OAS26846.1"/>
    </source>
</evidence>
<gene>
    <name evidence="2" type="ORF">A5481_03810</name>
</gene>
<dbReference type="AlphaFoldDB" id="A0A179SG42"/>
<dbReference type="SUPFAM" id="SSF55785">
    <property type="entry name" value="PYP-like sensor domain (PAS domain)"/>
    <property type="match status" value="1"/>
</dbReference>
<reference evidence="2 3" key="1">
    <citation type="submission" date="2016-04" db="EMBL/GenBank/DDBJ databases">
        <authorList>
            <person name="Evans L.H."/>
            <person name="Alamgir A."/>
            <person name="Owens N."/>
            <person name="Weber N.D."/>
            <person name="Virtaneva K."/>
            <person name="Barbian K."/>
            <person name="Babar A."/>
            <person name="Rosenke K."/>
        </authorList>
    </citation>
    <scope>NUCLEOTIDE SEQUENCE [LARGE SCALE GENOMIC DNA]</scope>
    <source>
        <strain evidence="2 3">PMB02</strain>
    </source>
</reference>
<proteinExistence type="predicted"/>
<comment type="caution">
    <text evidence="2">The sequence shown here is derived from an EMBL/GenBank/DDBJ whole genome shotgun (WGS) entry which is preliminary data.</text>
</comment>
<dbReference type="Pfam" id="PF08447">
    <property type="entry name" value="PAS_3"/>
    <property type="match status" value="1"/>
</dbReference>